<reference evidence="1 2" key="1">
    <citation type="journal article" date="2018" name="Int. J. Syst. Evol. Microbiol.">
        <title>Micromonospora globbae sp. nov., an endophytic actinomycete isolated from roots of Globba winitii C. H. Wright.</title>
        <authorList>
            <person name="Kuncharoen N."/>
            <person name="Pittayakhajonwut P."/>
            <person name="Tanasupawat S."/>
        </authorList>
    </citation>
    <scope>NUCLEOTIDE SEQUENCE [LARGE SCALE GENOMIC DNA]</scope>
    <source>
        <strain evidence="1 2">WPS1-2</strain>
    </source>
</reference>
<sequence length="62" mass="6731">MESTMAFTVMESSCHFGPVDGAFLCAGTAPTPELEQSSLLELTRSIGEALHDCQRPFRLSLI</sequence>
<dbReference type="Proteomes" id="UP000285744">
    <property type="component" value="Unassembled WGS sequence"/>
</dbReference>
<gene>
    <name evidence="1" type="ORF">D7I43_06245</name>
</gene>
<comment type="caution">
    <text evidence="1">The sequence shown here is derived from an EMBL/GenBank/DDBJ whole genome shotgun (WGS) entry which is preliminary data.</text>
</comment>
<dbReference type="EMBL" id="RAQQ01000004">
    <property type="protein sequence ID" value="RKF27956.1"/>
    <property type="molecule type" value="Genomic_DNA"/>
</dbReference>
<evidence type="ECO:0000313" key="2">
    <source>
        <dbReference type="Proteomes" id="UP000285744"/>
    </source>
</evidence>
<dbReference type="AlphaFoldDB" id="A0A420F4W5"/>
<protein>
    <submittedName>
        <fullName evidence="1">Uncharacterized protein</fullName>
    </submittedName>
</protein>
<name>A0A420F4W5_9ACTN</name>
<proteinExistence type="predicted"/>
<organism evidence="1 2">
    <name type="scientific">Micromonospora globbae</name>
    <dbReference type="NCBI Taxonomy" id="1894969"/>
    <lineage>
        <taxon>Bacteria</taxon>
        <taxon>Bacillati</taxon>
        <taxon>Actinomycetota</taxon>
        <taxon>Actinomycetes</taxon>
        <taxon>Micromonosporales</taxon>
        <taxon>Micromonosporaceae</taxon>
        <taxon>Micromonospora</taxon>
    </lineage>
</organism>
<accession>A0A420F4W5</accession>
<evidence type="ECO:0000313" key="1">
    <source>
        <dbReference type="EMBL" id="RKF27956.1"/>
    </source>
</evidence>